<evidence type="ECO:0000313" key="3">
    <source>
        <dbReference type="EMBL" id="RED44036.1"/>
    </source>
</evidence>
<protein>
    <recommendedName>
        <fullName evidence="2">Fibronectin type-III domain-containing protein</fullName>
    </recommendedName>
</protein>
<feature type="chain" id="PRO_5017763046" description="Fibronectin type-III domain-containing protein" evidence="1">
    <location>
        <begin position="22"/>
        <end position="321"/>
    </location>
</feature>
<feature type="signal peptide" evidence="1">
    <location>
        <begin position="1"/>
        <end position="21"/>
    </location>
</feature>
<gene>
    <name evidence="3" type="ORF">DFQ10_104229</name>
</gene>
<dbReference type="InterPro" id="IPR036116">
    <property type="entry name" value="FN3_sf"/>
</dbReference>
<proteinExistence type="predicted"/>
<dbReference type="AlphaFoldDB" id="A0A3D9H523"/>
<reference evidence="3 4" key="1">
    <citation type="submission" date="2018-07" db="EMBL/GenBank/DDBJ databases">
        <title>Genomic Encyclopedia of Type Strains, Phase III (KMG-III): the genomes of soil and plant-associated and newly described type strains.</title>
        <authorList>
            <person name="Whitman W."/>
        </authorList>
    </citation>
    <scope>NUCLEOTIDE SEQUENCE [LARGE SCALE GENOMIC DNA]</scope>
    <source>
        <strain evidence="3 4">CECT 7946</strain>
    </source>
</reference>
<evidence type="ECO:0000256" key="1">
    <source>
        <dbReference type="SAM" id="SignalP"/>
    </source>
</evidence>
<dbReference type="CDD" id="cd00063">
    <property type="entry name" value="FN3"/>
    <property type="match status" value="2"/>
</dbReference>
<dbReference type="EMBL" id="QRDV01000004">
    <property type="protein sequence ID" value="RED44036.1"/>
    <property type="molecule type" value="Genomic_DNA"/>
</dbReference>
<organism evidence="3 4">
    <name type="scientific">Winogradskyella eximia</name>
    <dbReference type="NCBI Taxonomy" id="262006"/>
    <lineage>
        <taxon>Bacteria</taxon>
        <taxon>Pseudomonadati</taxon>
        <taxon>Bacteroidota</taxon>
        <taxon>Flavobacteriia</taxon>
        <taxon>Flavobacteriales</taxon>
        <taxon>Flavobacteriaceae</taxon>
        <taxon>Winogradskyella</taxon>
    </lineage>
</organism>
<comment type="caution">
    <text evidence="3">The sequence shown here is derived from an EMBL/GenBank/DDBJ whole genome shotgun (WGS) entry which is preliminary data.</text>
</comment>
<dbReference type="SMART" id="SM00060">
    <property type="entry name" value="FN3"/>
    <property type="match status" value="3"/>
</dbReference>
<keyword evidence="4" id="KW-1185">Reference proteome</keyword>
<evidence type="ECO:0000313" key="4">
    <source>
        <dbReference type="Proteomes" id="UP000256980"/>
    </source>
</evidence>
<keyword evidence="1" id="KW-0732">Signal</keyword>
<dbReference type="Gene3D" id="2.60.40.10">
    <property type="entry name" value="Immunoglobulins"/>
    <property type="match status" value="2"/>
</dbReference>
<dbReference type="InterPro" id="IPR013783">
    <property type="entry name" value="Ig-like_fold"/>
</dbReference>
<name>A0A3D9H523_9FLAO</name>
<sequence length="321" mass="35628">MKKLLLIFTLSLVLFACSSDSSDGNSCPTPESLDVNSLTNTTASLYWYTDIQSSLYQVEYGTFGFAQGSGTILTVPENSVHVEDLMGNTQYTYYVRVFCNESGEYSNWSTPYNFVTLNNNPYCEDPESFNVRLYNDSVSHNHIDLSWSNGDFDGSEIQYGIEGFTLGTGSTTQLTTTYPSYARISNLNPDTSYDFYVRNTCGNNGFSTWIGPVTHSTLEEPLNANCLDPFNFTLNQIYTTSAGSDVLVFSWEAMNGESTWQLHKVGYGQPVGTGTDIDTSYNPIQLTNHTYSGVVYDFYVRAYCGTDGYSDWVGPITVTGP</sequence>
<feature type="domain" description="Fibronectin type-III" evidence="2">
    <location>
        <begin position="29"/>
        <end position="119"/>
    </location>
</feature>
<dbReference type="Proteomes" id="UP000256980">
    <property type="component" value="Unassembled WGS sequence"/>
</dbReference>
<dbReference type="SUPFAM" id="SSF49265">
    <property type="entry name" value="Fibronectin type III"/>
    <property type="match status" value="1"/>
</dbReference>
<accession>A0A3D9H523</accession>
<feature type="domain" description="Fibronectin type-III" evidence="2">
    <location>
        <begin position="127"/>
        <end position="220"/>
    </location>
</feature>
<dbReference type="PROSITE" id="PS50853">
    <property type="entry name" value="FN3"/>
    <property type="match status" value="2"/>
</dbReference>
<dbReference type="InterPro" id="IPR003961">
    <property type="entry name" value="FN3_dom"/>
</dbReference>
<dbReference type="RefSeq" id="WP_115817437.1">
    <property type="nucleotide sequence ID" value="NZ_QRDV01000004.1"/>
</dbReference>
<dbReference type="OrthoDB" id="1233892at2"/>
<dbReference type="PROSITE" id="PS51257">
    <property type="entry name" value="PROKAR_LIPOPROTEIN"/>
    <property type="match status" value="1"/>
</dbReference>
<evidence type="ECO:0000259" key="2">
    <source>
        <dbReference type="PROSITE" id="PS50853"/>
    </source>
</evidence>